<dbReference type="Gene3D" id="1.10.1330.10">
    <property type="entry name" value="Dockerin domain"/>
    <property type="match status" value="1"/>
</dbReference>
<name>A0A1F5EVA7_9BACT</name>
<dbReference type="SUPFAM" id="SSF51126">
    <property type="entry name" value="Pectin lyase-like"/>
    <property type="match status" value="1"/>
</dbReference>
<dbReference type="SUPFAM" id="SSF63446">
    <property type="entry name" value="Type I dockerin domain"/>
    <property type="match status" value="1"/>
</dbReference>
<comment type="caution">
    <text evidence="9">The sequence shown here is derived from an EMBL/GenBank/DDBJ whole genome shotgun (WGS) entry which is preliminary data.</text>
</comment>
<dbReference type="Pfam" id="PF00149">
    <property type="entry name" value="Metallophos"/>
    <property type="match status" value="1"/>
</dbReference>
<evidence type="ECO:0000259" key="7">
    <source>
        <dbReference type="Pfam" id="PF13229"/>
    </source>
</evidence>
<sequence length="1035" mass="111052">MNKYLFLVWLFVLGLFGPARAMAQSSDPVIVTAGDISCSSSTVGTTFCHQMKTSDLALWINPIAVLTLGDNQYPDGTLSTFNTYYEPSWGRLKRITRPVPGNHEYNTSGAAGYYGYFGSAAGDPNKGYYSYNIGSWHIIALNSEIARSTGSVQEQWLRSDLAANPRTCTLAYWHKPRFSSGNHGSDTSVRPFWQALYDYKADVVLSGHDHDYERFAPQGPSGLSDFGGGIRQFVVGTGGKSLYSFGTAVSNSEFRFNSGFGILKLTLRPTSYEWQFISDNASHTVLDSGSGNCVTGAVVSSPTGTAAATPAPVSGSSGNYYVSPQGSDSSPGTLSQPFKTLQKATNAVGPGDTVWVRSGVYNQAWRITKSGTATGRITFKNYPNETPVIDGGGLSISYYGALVTIGSNSSRTNYVTLSGFVVQNSPAAGINIRGNYNVLDKMKVTRSHARAIDFDNSSYSTLQKSEITNNVLCNENGKRGCNNAPTWPINIGVTNADHIKVIDNYVRGNWGEGIASWRGSDSSQIVGNRVVDNWSVDIYLDNAKNSIVERNLVSELDASDGGQKQKIANGISIADENYGRGCPSSNNAIRNNIIAGTRRGISFFNYQPGCSGIKNTVIEHNTIVDTREQAILINSGSHSGSSIRNNILYPRNSGSSSSFSGISSANNLTQDPKLVNINASSATAENYKLTSGSPAIDGGIATATNVDYWNTPRPQGGKFDIGAHEFTSTAVPTATRVPTFVPTSTAVPTATRVPTFVPTSTAVPTRTRDAEILPPADFVGDADCDGAVNEMDLEILIGQFGKPGGACPADADFNDDNVVDGVDFAIWLRTFETNVQTSPALTRVDTGAGVGVELMVESQIGSSADDVNEEKGVLDTYYPSNYGQLWLGDGGAVGRGYAGLRFTNVDVPAKASIVSAKLKFFSAKGQWINMDMNIAAEASGNSLTFSDSSVPSGRQLTKARVNHSSNVSWSSNAWYELDDMAAVIQEVINRDDWVRGNSMAVILKGVGRQWGRKFVVSWDGKSETAPKLVIKYIER</sequence>
<dbReference type="EMBL" id="MFAG01000039">
    <property type="protein sequence ID" value="OGD71206.1"/>
    <property type="molecule type" value="Genomic_DNA"/>
</dbReference>
<dbReference type="InterPro" id="IPR006626">
    <property type="entry name" value="PbH1"/>
</dbReference>
<evidence type="ECO:0000256" key="4">
    <source>
        <dbReference type="ARBA" id="ARBA00022729"/>
    </source>
</evidence>
<dbReference type="Pfam" id="PF22842">
    <property type="entry name" value="Pel9A-like_beta_helix"/>
    <property type="match status" value="1"/>
</dbReference>
<dbReference type="InterPro" id="IPR036439">
    <property type="entry name" value="Dockerin_dom_sf"/>
</dbReference>
<dbReference type="GO" id="GO:0005576">
    <property type="term" value="C:extracellular region"/>
    <property type="evidence" value="ECO:0007669"/>
    <property type="project" value="UniProtKB-SubCell"/>
</dbReference>
<dbReference type="SMART" id="SM00710">
    <property type="entry name" value="PbH1"/>
    <property type="match status" value="7"/>
</dbReference>
<dbReference type="InterPro" id="IPR059226">
    <property type="entry name" value="Choice_anch_Q_dom"/>
</dbReference>
<dbReference type="Pfam" id="PF13229">
    <property type="entry name" value="Beta_helix"/>
    <property type="match status" value="1"/>
</dbReference>
<proteinExistence type="predicted"/>
<dbReference type="InterPro" id="IPR004843">
    <property type="entry name" value="Calcineurin-like_PHP"/>
</dbReference>
<dbReference type="InterPro" id="IPR053868">
    <property type="entry name" value="Pel9A-like_beta_helix"/>
</dbReference>
<dbReference type="GO" id="GO:0016787">
    <property type="term" value="F:hydrolase activity"/>
    <property type="evidence" value="ECO:0007669"/>
    <property type="project" value="InterPro"/>
</dbReference>
<dbReference type="GO" id="GO:0000272">
    <property type="term" value="P:polysaccharide catabolic process"/>
    <property type="evidence" value="ECO:0007669"/>
    <property type="project" value="InterPro"/>
</dbReference>
<keyword evidence="4 5" id="KW-0732">Signal</keyword>
<dbReference type="PANTHER" id="PTHR40088">
    <property type="entry name" value="PECTATE LYASE (EUROFUNG)"/>
    <property type="match status" value="1"/>
</dbReference>
<evidence type="ECO:0000256" key="2">
    <source>
        <dbReference type="ARBA" id="ARBA00016512"/>
    </source>
</evidence>
<reference evidence="9 10" key="1">
    <citation type="journal article" date="2016" name="Nat. Commun.">
        <title>Thousands of microbial genomes shed light on interconnected biogeochemical processes in an aquifer system.</title>
        <authorList>
            <person name="Anantharaman K."/>
            <person name="Brown C.T."/>
            <person name="Hug L.A."/>
            <person name="Sharon I."/>
            <person name="Castelle C.J."/>
            <person name="Probst A.J."/>
            <person name="Thomas B.C."/>
            <person name="Singh A."/>
            <person name="Wilkins M.J."/>
            <person name="Karaoz U."/>
            <person name="Brodie E.L."/>
            <person name="Williams K.H."/>
            <person name="Hubbard S.S."/>
            <person name="Banfield J.F."/>
        </authorList>
    </citation>
    <scope>NUCLEOTIDE SEQUENCE [LARGE SCALE GENOMIC DNA]</scope>
</reference>
<evidence type="ECO:0000313" key="9">
    <source>
        <dbReference type="EMBL" id="OGD71206.1"/>
    </source>
</evidence>
<protein>
    <recommendedName>
        <fullName evidence="2">Probable pectate lyase C</fullName>
    </recommendedName>
</protein>
<dbReference type="InterPro" id="IPR012334">
    <property type="entry name" value="Pectin_lyas_fold"/>
</dbReference>
<dbReference type="GO" id="GO:0016837">
    <property type="term" value="F:carbon-oxygen lyase activity, acting on polysaccharides"/>
    <property type="evidence" value="ECO:0007669"/>
    <property type="project" value="TreeGrafter"/>
</dbReference>
<dbReference type="InterPro" id="IPR029052">
    <property type="entry name" value="Metallo-depent_PP-like"/>
</dbReference>
<dbReference type="InterPro" id="IPR039448">
    <property type="entry name" value="Beta_helix"/>
</dbReference>
<dbReference type="InterPro" id="IPR018247">
    <property type="entry name" value="EF_Hand_1_Ca_BS"/>
</dbReference>
<evidence type="ECO:0000259" key="8">
    <source>
        <dbReference type="Pfam" id="PF22842"/>
    </source>
</evidence>
<evidence type="ECO:0000256" key="3">
    <source>
        <dbReference type="ARBA" id="ARBA00022525"/>
    </source>
</evidence>
<dbReference type="InterPro" id="IPR011050">
    <property type="entry name" value="Pectin_lyase_fold/virulence"/>
</dbReference>
<dbReference type="Proteomes" id="UP000177979">
    <property type="component" value="Unassembled WGS sequence"/>
</dbReference>
<gene>
    <name evidence="9" type="ORF">A2703_02485</name>
</gene>
<comment type="subcellular location">
    <subcellularLocation>
        <location evidence="1">Secreted</location>
    </subcellularLocation>
</comment>
<dbReference type="Gene3D" id="3.60.21.10">
    <property type="match status" value="1"/>
</dbReference>
<dbReference type="AlphaFoldDB" id="A0A1F5EVA7"/>
<dbReference type="NCBIfam" id="NF041518">
    <property type="entry name" value="choice_anch_Q"/>
    <property type="match status" value="1"/>
</dbReference>
<evidence type="ECO:0000259" key="6">
    <source>
        <dbReference type="Pfam" id="PF00149"/>
    </source>
</evidence>
<dbReference type="PANTHER" id="PTHR40088:SF2">
    <property type="entry name" value="SECRETED SUGAR HYDROLASE"/>
    <property type="match status" value="1"/>
</dbReference>
<accession>A0A1F5EVA7</accession>
<feature type="signal peptide" evidence="5">
    <location>
        <begin position="1"/>
        <end position="23"/>
    </location>
</feature>
<evidence type="ECO:0000256" key="5">
    <source>
        <dbReference type="SAM" id="SignalP"/>
    </source>
</evidence>
<organism evidence="9 10">
    <name type="scientific">Candidatus Collierbacteria bacterium RIFCSPHIGHO2_01_FULL_50_25</name>
    <dbReference type="NCBI Taxonomy" id="1817722"/>
    <lineage>
        <taxon>Bacteria</taxon>
        <taxon>Candidatus Collieribacteriota</taxon>
    </lineage>
</organism>
<keyword evidence="3" id="KW-0964">Secreted</keyword>
<feature type="domain" description="Right handed beta helix" evidence="7">
    <location>
        <begin position="492"/>
        <end position="646"/>
    </location>
</feature>
<dbReference type="InterPro" id="IPR052052">
    <property type="entry name" value="Polysaccharide_Lyase_9"/>
</dbReference>
<dbReference type="STRING" id="1817722.A2703_02485"/>
<feature type="domain" description="Pel9A-like right handed beta-helix region" evidence="8">
    <location>
        <begin position="318"/>
        <end position="362"/>
    </location>
</feature>
<dbReference type="PROSITE" id="PS00018">
    <property type="entry name" value="EF_HAND_1"/>
    <property type="match status" value="2"/>
</dbReference>
<evidence type="ECO:0000256" key="1">
    <source>
        <dbReference type="ARBA" id="ARBA00004613"/>
    </source>
</evidence>
<dbReference type="SUPFAM" id="SSF56300">
    <property type="entry name" value="Metallo-dependent phosphatases"/>
    <property type="match status" value="1"/>
</dbReference>
<feature type="domain" description="Calcineurin-like phosphoesterase" evidence="6">
    <location>
        <begin position="62"/>
        <end position="212"/>
    </location>
</feature>
<dbReference type="Gene3D" id="2.160.20.10">
    <property type="entry name" value="Single-stranded right-handed beta-helix, Pectin lyase-like"/>
    <property type="match status" value="1"/>
</dbReference>
<evidence type="ECO:0000313" key="10">
    <source>
        <dbReference type="Proteomes" id="UP000177979"/>
    </source>
</evidence>
<feature type="chain" id="PRO_5009518373" description="Probable pectate lyase C" evidence="5">
    <location>
        <begin position="24"/>
        <end position="1035"/>
    </location>
</feature>